<dbReference type="PANTHER" id="PTHR31223">
    <property type="entry name" value="LOG FAMILY PROTEIN YJL055W"/>
    <property type="match status" value="1"/>
</dbReference>
<name>A0A1A9F046_9GAMM</name>
<evidence type="ECO:0000256" key="1">
    <source>
        <dbReference type="ARBA" id="ARBA00000274"/>
    </source>
</evidence>
<dbReference type="GO" id="GO:0005829">
    <property type="term" value="C:cytosol"/>
    <property type="evidence" value="ECO:0007669"/>
    <property type="project" value="TreeGrafter"/>
</dbReference>
<sequence>MRIAVFCGSADGRPGSRYKDAAFELGQVLARRGIEVVYGGARVGLMGAVASGALSEGGKVIGVLPKGLADRELAHPELTELRLVETMHQRKALMSDLADAFIALPGGVGTFEEIFEIWCWAQLGIHHKPFGLLSIDGYYDKLVEFIHQSSDEGFVRPEYVDMLMVEREAEQLLTAFEFYQPPADKWG</sequence>
<dbReference type="KEGG" id="mars:A8C75_13935"/>
<keyword evidence="5" id="KW-1185">Reference proteome</keyword>
<dbReference type="InterPro" id="IPR031100">
    <property type="entry name" value="LOG_fam"/>
</dbReference>
<reference evidence="4 5" key="2">
    <citation type="journal article" date="2018" name="Int. J. Syst. Evol. Microbiol.">
        <title>Marinobacterium aestuarii sp. nov., a benzene-degrading marine bacterium isolated from estuary sediment.</title>
        <authorList>
            <person name="Bae S.S."/>
            <person name="Jung J."/>
            <person name="Chung D."/>
            <person name="Baek K."/>
        </authorList>
    </citation>
    <scope>NUCLEOTIDE SEQUENCE [LARGE SCALE GENOMIC DNA]</scope>
    <source>
        <strain evidence="4 5">ST58-10</strain>
    </source>
</reference>
<accession>A0A1A9F046</accession>
<dbReference type="OrthoDB" id="9801098at2"/>
<evidence type="ECO:0000313" key="4">
    <source>
        <dbReference type="EMBL" id="ANG63462.1"/>
    </source>
</evidence>
<comment type="similarity">
    <text evidence="2 3">Belongs to the LOG family.</text>
</comment>
<dbReference type="SUPFAM" id="SSF102405">
    <property type="entry name" value="MCP/YpsA-like"/>
    <property type="match status" value="1"/>
</dbReference>
<dbReference type="PANTHER" id="PTHR31223:SF70">
    <property type="entry name" value="LOG FAMILY PROTEIN YJL055W"/>
    <property type="match status" value="1"/>
</dbReference>
<dbReference type="Pfam" id="PF03641">
    <property type="entry name" value="Lysine_decarbox"/>
    <property type="match status" value="1"/>
</dbReference>
<dbReference type="EC" id="3.2.2.n1" evidence="3"/>
<keyword evidence="3" id="KW-0378">Hydrolase</keyword>
<evidence type="ECO:0000256" key="3">
    <source>
        <dbReference type="RuleBase" id="RU363015"/>
    </source>
</evidence>
<dbReference type="Proteomes" id="UP000078070">
    <property type="component" value="Chromosome"/>
</dbReference>
<dbReference type="GO" id="GO:0009691">
    <property type="term" value="P:cytokinin biosynthetic process"/>
    <property type="evidence" value="ECO:0007669"/>
    <property type="project" value="UniProtKB-UniRule"/>
</dbReference>
<dbReference type="GO" id="GO:0008714">
    <property type="term" value="F:AMP nucleosidase activity"/>
    <property type="evidence" value="ECO:0007669"/>
    <property type="project" value="UniProtKB-EC"/>
</dbReference>
<dbReference type="AlphaFoldDB" id="A0A1A9F046"/>
<dbReference type="EMBL" id="CP015839">
    <property type="protein sequence ID" value="ANG63462.1"/>
    <property type="molecule type" value="Genomic_DNA"/>
</dbReference>
<evidence type="ECO:0000256" key="2">
    <source>
        <dbReference type="ARBA" id="ARBA00006763"/>
    </source>
</evidence>
<gene>
    <name evidence="4" type="ORF">A8C75_13935</name>
</gene>
<protein>
    <recommendedName>
        <fullName evidence="3">Cytokinin riboside 5'-monophosphate phosphoribohydrolase</fullName>
        <ecNumber evidence="3">3.2.2.n1</ecNumber>
    </recommendedName>
</protein>
<dbReference type="Gene3D" id="3.40.50.450">
    <property type="match status" value="1"/>
</dbReference>
<reference evidence="5" key="1">
    <citation type="submission" date="2016-05" db="EMBL/GenBank/DDBJ databases">
        <authorList>
            <person name="Baek K."/>
            <person name="Yang S.-J."/>
        </authorList>
    </citation>
    <scope>NUCLEOTIDE SEQUENCE [LARGE SCALE GENOMIC DNA]</scope>
    <source>
        <strain evidence="5">ST58-10</strain>
    </source>
</reference>
<dbReference type="NCBIfam" id="TIGR00730">
    <property type="entry name" value="Rossman fold protein, TIGR00730 family"/>
    <property type="match status" value="1"/>
</dbReference>
<dbReference type="STRING" id="1821621.A8C75_13935"/>
<keyword evidence="3" id="KW-0203">Cytokinin biosynthesis</keyword>
<proteinExistence type="inferred from homology"/>
<evidence type="ECO:0000313" key="5">
    <source>
        <dbReference type="Proteomes" id="UP000078070"/>
    </source>
</evidence>
<dbReference type="InterPro" id="IPR005269">
    <property type="entry name" value="LOG"/>
</dbReference>
<organism evidence="4 5">
    <name type="scientific">Marinobacterium aestuarii</name>
    <dbReference type="NCBI Taxonomy" id="1821621"/>
    <lineage>
        <taxon>Bacteria</taxon>
        <taxon>Pseudomonadati</taxon>
        <taxon>Pseudomonadota</taxon>
        <taxon>Gammaproteobacteria</taxon>
        <taxon>Oceanospirillales</taxon>
        <taxon>Oceanospirillaceae</taxon>
        <taxon>Marinobacterium</taxon>
    </lineage>
</organism>
<comment type="catalytic activity">
    <reaction evidence="1">
        <text>AMP + H2O = D-ribose 5-phosphate + adenine</text>
        <dbReference type="Rhea" id="RHEA:20129"/>
        <dbReference type="ChEBI" id="CHEBI:15377"/>
        <dbReference type="ChEBI" id="CHEBI:16708"/>
        <dbReference type="ChEBI" id="CHEBI:78346"/>
        <dbReference type="ChEBI" id="CHEBI:456215"/>
        <dbReference type="EC" id="3.2.2.4"/>
    </reaction>
</comment>
<dbReference type="RefSeq" id="WP_067383499.1">
    <property type="nucleotide sequence ID" value="NZ_CP015839.1"/>
</dbReference>